<protein>
    <submittedName>
        <fullName evidence="2">Uncharacterized protein</fullName>
    </submittedName>
</protein>
<evidence type="ECO:0000256" key="1">
    <source>
        <dbReference type="SAM" id="MobiDB-lite"/>
    </source>
</evidence>
<gene>
    <name evidence="2" type="ORF">MUK42_03249</name>
</gene>
<feature type="compositionally biased region" description="Basic residues" evidence="1">
    <location>
        <begin position="52"/>
        <end position="62"/>
    </location>
</feature>
<proteinExistence type="predicted"/>
<sequence>MVTFFVEGKLVTALAPLTFMAAASYAAAASSAVSKVPSQTLFRRVGSRISAAHRPHGRRRTPRNLFQPHGSVAAAGGRSGGARRVATSIPISWTCRLTRRQVGPASSSSSLEEESVASASVQWMRTTLLLRHLLAAAGAVFLELATCSENFTGASEAAAPRLRRTTAVGFITRSHGSGGRRQSAVSSTTKKVHVLRHQNVFSAQHKFHQRCPSLSLSDSLGGGAFGADRASRSWRSFFLMMDSLTPDKLEANKMKEADEMMEEISNGSQMARVYLRLV</sequence>
<dbReference type="Proteomes" id="UP001055439">
    <property type="component" value="Chromosome 5"/>
</dbReference>
<accession>A0A9E7FUW4</accession>
<organism evidence="2 3">
    <name type="scientific">Musa troglodytarum</name>
    <name type="common">fe'i banana</name>
    <dbReference type="NCBI Taxonomy" id="320322"/>
    <lineage>
        <taxon>Eukaryota</taxon>
        <taxon>Viridiplantae</taxon>
        <taxon>Streptophyta</taxon>
        <taxon>Embryophyta</taxon>
        <taxon>Tracheophyta</taxon>
        <taxon>Spermatophyta</taxon>
        <taxon>Magnoliopsida</taxon>
        <taxon>Liliopsida</taxon>
        <taxon>Zingiberales</taxon>
        <taxon>Musaceae</taxon>
        <taxon>Musa</taxon>
    </lineage>
</organism>
<feature type="region of interest" description="Disordered" evidence="1">
    <location>
        <begin position="52"/>
        <end position="79"/>
    </location>
</feature>
<evidence type="ECO:0000313" key="2">
    <source>
        <dbReference type="EMBL" id="URE02729.1"/>
    </source>
</evidence>
<feature type="compositionally biased region" description="Low complexity" evidence="1">
    <location>
        <begin position="70"/>
        <end position="79"/>
    </location>
</feature>
<reference evidence="2" key="1">
    <citation type="submission" date="2022-05" db="EMBL/GenBank/DDBJ databases">
        <title>The Musa troglodytarum L. genome provides insights into the mechanism of non-climacteric behaviour and enrichment of carotenoids.</title>
        <authorList>
            <person name="Wang J."/>
        </authorList>
    </citation>
    <scope>NUCLEOTIDE SEQUENCE</scope>
    <source>
        <tissue evidence="2">Leaf</tissue>
    </source>
</reference>
<keyword evidence="3" id="KW-1185">Reference proteome</keyword>
<evidence type="ECO:0000313" key="3">
    <source>
        <dbReference type="Proteomes" id="UP001055439"/>
    </source>
</evidence>
<dbReference type="AlphaFoldDB" id="A0A9E7FUW4"/>
<dbReference type="EMBL" id="CP097507">
    <property type="protein sequence ID" value="URE02729.1"/>
    <property type="molecule type" value="Genomic_DNA"/>
</dbReference>
<name>A0A9E7FUW4_9LILI</name>